<keyword evidence="1" id="KW-0472">Membrane</keyword>
<sequence>MNRLDDDDDRPLSPEEMLRLIEEQQATTVRRLGGDPLLTHTPWGITWLAGFGALYLNYAYDLLSRSTALAVLFALMVLSMATTFFAQRTVSSQVRGEAADRGMMYGLSWMFGFACVVAICVRLSPLLPSEETGLLWSVTSMAIVSALYAAGGALWRVRTMFFLGAWLAALNVAGAIAGPTVHALLISVGAGGVFTAVGVVQWMRRRGGA</sequence>
<accession>A0A7W7VQU1</accession>
<proteinExistence type="predicted"/>
<dbReference type="Proteomes" id="UP000552644">
    <property type="component" value="Unassembled WGS sequence"/>
</dbReference>
<evidence type="ECO:0000313" key="3">
    <source>
        <dbReference type="Proteomes" id="UP000552644"/>
    </source>
</evidence>
<feature type="transmembrane region" description="Helical" evidence="1">
    <location>
        <begin position="107"/>
        <end position="127"/>
    </location>
</feature>
<organism evidence="2 3">
    <name type="scientific">Streptosporangium saharense</name>
    <dbReference type="NCBI Taxonomy" id="1706840"/>
    <lineage>
        <taxon>Bacteria</taxon>
        <taxon>Bacillati</taxon>
        <taxon>Actinomycetota</taxon>
        <taxon>Actinomycetes</taxon>
        <taxon>Streptosporangiales</taxon>
        <taxon>Streptosporangiaceae</taxon>
        <taxon>Streptosporangium</taxon>
    </lineage>
</organism>
<keyword evidence="1" id="KW-0812">Transmembrane</keyword>
<dbReference type="EMBL" id="JACHJP010000009">
    <property type="protein sequence ID" value="MBB4919381.1"/>
    <property type="molecule type" value="Genomic_DNA"/>
</dbReference>
<reference evidence="2 3" key="1">
    <citation type="submission" date="2020-08" db="EMBL/GenBank/DDBJ databases">
        <title>Genomic Encyclopedia of Type Strains, Phase III (KMG-III): the genomes of soil and plant-associated and newly described type strains.</title>
        <authorList>
            <person name="Whitman W."/>
        </authorList>
    </citation>
    <scope>NUCLEOTIDE SEQUENCE [LARGE SCALE GENOMIC DNA]</scope>
    <source>
        <strain evidence="2 3">CECT 8840</strain>
    </source>
</reference>
<feature type="transmembrane region" description="Helical" evidence="1">
    <location>
        <begin position="37"/>
        <end position="56"/>
    </location>
</feature>
<dbReference type="RefSeq" id="WP_184721532.1">
    <property type="nucleotide sequence ID" value="NZ_JACHJP010000009.1"/>
</dbReference>
<name>A0A7W7VQU1_9ACTN</name>
<comment type="caution">
    <text evidence="2">The sequence shown here is derived from an EMBL/GenBank/DDBJ whole genome shotgun (WGS) entry which is preliminary data.</text>
</comment>
<protein>
    <submittedName>
        <fullName evidence="2">Uncharacterized protein</fullName>
    </submittedName>
</protein>
<evidence type="ECO:0000256" key="1">
    <source>
        <dbReference type="SAM" id="Phobius"/>
    </source>
</evidence>
<feature type="transmembrane region" description="Helical" evidence="1">
    <location>
        <begin position="133"/>
        <end position="154"/>
    </location>
</feature>
<gene>
    <name evidence="2" type="ORF">FHS44_006523</name>
</gene>
<keyword evidence="3" id="KW-1185">Reference proteome</keyword>
<evidence type="ECO:0000313" key="2">
    <source>
        <dbReference type="EMBL" id="MBB4919381.1"/>
    </source>
</evidence>
<feature type="transmembrane region" description="Helical" evidence="1">
    <location>
        <begin position="184"/>
        <end position="203"/>
    </location>
</feature>
<feature type="transmembrane region" description="Helical" evidence="1">
    <location>
        <begin position="68"/>
        <end position="86"/>
    </location>
</feature>
<dbReference type="AlphaFoldDB" id="A0A7W7VQU1"/>
<keyword evidence="1" id="KW-1133">Transmembrane helix</keyword>